<gene>
    <name evidence="2" type="ORF">Bathy09g02630</name>
</gene>
<evidence type="ECO:0000313" key="2">
    <source>
        <dbReference type="EMBL" id="CCO66441.1"/>
    </source>
</evidence>
<keyword evidence="3" id="KW-1185">Reference proteome</keyword>
<organism evidence="2 3">
    <name type="scientific">Bathycoccus prasinos</name>
    <dbReference type="NCBI Taxonomy" id="41875"/>
    <lineage>
        <taxon>Eukaryota</taxon>
        <taxon>Viridiplantae</taxon>
        <taxon>Chlorophyta</taxon>
        <taxon>Mamiellophyceae</taxon>
        <taxon>Mamiellales</taxon>
        <taxon>Bathycoccaceae</taxon>
        <taxon>Bathycoccus</taxon>
    </lineage>
</organism>
<dbReference type="Proteomes" id="UP000198341">
    <property type="component" value="Chromosome 9"/>
</dbReference>
<evidence type="ECO:0000313" key="3">
    <source>
        <dbReference type="Proteomes" id="UP000198341"/>
    </source>
</evidence>
<protein>
    <submittedName>
        <fullName evidence="2">Uncharacterized protein</fullName>
    </submittedName>
</protein>
<evidence type="ECO:0000256" key="1">
    <source>
        <dbReference type="SAM" id="MobiDB-lite"/>
    </source>
</evidence>
<feature type="region of interest" description="Disordered" evidence="1">
    <location>
        <begin position="369"/>
        <end position="392"/>
    </location>
</feature>
<feature type="region of interest" description="Disordered" evidence="1">
    <location>
        <begin position="570"/>
        <end position="596"/>
    </location>
</feature>
<accession>K8FEP5</accession>
<dbReference type="KEGG" id="bpg:Bathy09g02630"/>
<reference evidence="2 3" key="1">
    <citation type="submission" date="2011-10" db="EMBL/GenBank/DDBJ databases">
        <authorList>
            <person name="Genoscope - CEA"/>
        </authorList>
    </citation>
    <scope>NUCLEOTIDE SEQUENCE [LARGE SCALE GENOMIC DNA]</scope>
    <source>
        <strain evidence="2 3">RCC 1105</strain>
    </source>
</reference>
<feature type="compositionally biased region" description="Basic and acidic residues" evidence="1">
    <location>
        <begin position="675"/>
        <end position="709"/>
    </location>
</feature>
<feature type="region of interest" description="Disordered" evidence="1">
    <location>
        <begin position="302"/>
        <end position="331"/>
    </location>
</feature>
<sequence>MTTLRAGGIVSESMTLTKSSSHHVIFLVDGSLQSVSEEGDESFNQLIDCDSHVVKRRIDVLVSVAKTLAVEGFGWREGKEEEEENARRRFGCVFYDASCSSANADDALVARKKQKTKKRRLGCSMLDLESVFQFFASLKHEEHQTNGGAFITLSQAVSQAALMFKSTKMEECGSRDLVILNATEGLQSLSVAEDVVEKMEKMNVTRSAVFFHGDYASPSSSCLWPTAIEGLANASGIAAICNLRPHQDMFLRQSERCLRAELENGGVLREISDGEATNGEATEQKLIEATRRDKILEKNRVQENAMFPTKMNEDDDKNKEEQERGQQLVRRGENCASQFSKFDVLEERLSGLNASTSLRVPILILPKSDANRDEKQESTGKENQETNSGNTEPFIHHVDVEVENIPKVLHAMFEPLLVLSSCSRMRKDKSKKVRPLLGTSGDIIVRQEYFLGNKHEPKVIIEFRKNEGGTDRIASFNRSASKVVSLIWPLKNADARVFCIKHELAKYKKFFYFNRESGESYAERVSQFRAILENPPSLEELSGIESSKTLRDMALAAPSLLGLMCNPPVSQPASSSSFEPPPPPIQASESSPTASTFTLEKYRQLELEQKERRRKIRAALTKQKNKNTVETENKVEKEEETPQRQVITNRLQALRDELELRLNEAETAQKTASAKTERTSQPDEEQEKEKVVSEERNTDDKGEPKDRQSKKVNKTNLLSFFA</sequence>
<dbReference type="GeneID" id="19013770"/>
<feature type="region of interest" description="Disordered" evidence="1">
    <location>
        <begin position="618"/>
        <end position="644"/>
    </location>
</feature>
<proteinExistence type="predicted"/>
<name>K8FEP5_9CHLO</name>
<dbReference type="RefSeq" id="XP_007510881.1">
    <property type="nucleotide sequence ID" value="XM_007510819.1"/>
</dbReference>
<feature type="compositionally biased region" description="Basic and acidic residues" evidence="1">
    <location>
        <begin position="369"/>
        <end position="384"/>
    </location>
</feature>
<feature type="compositionally biased region" description="Basic and acidic residues" evidence="1">
    <location>
        <begin position="627"/>
        <end position="642"/>
    </location>
</feature>
<dbReference type="AlphaFoldDB" id="K8FEP5"/>
<feature type="region of interest" description="Disordered" evidence="1">
    <location>
        <begin position="662"/>
        <end position="722"/>
    </location>
</feature>
<dbReference type="EMBL" id="FO082270">
    <property type="protein sequence ID" value="CCO66441.1"/>
    <property type="molecule type" value="Genomic_DNA"/>
</dbReference>